<keyword evidence="2" id="KW-1185">Reference proteome</keyword>
<dbReference type="PaxDb" id="44689-DDB0206542"/>
<accession>Q54VF6</accession>
<dbReference type="KEGG" id="ddi:DDB_G0280361"/>
<dbReference type="GeneID" id="8622533"/>
<dbReference type="RefSeq" id="XP_641399.1">
    <property type="nucleotide sequence ID" value="XM_636307.1"/>
</dbReference>
<dbReference type="EMBL" id="AAFI02000035">
    <property type="protein sequence ID" value="EAL67407.1"/>
    <property type="molecule type" value="Genomic_DNA"/>
</dbReference>
<dbReference type="VEuPathDB" id="AmoebaDB:DDB_G0280361"/>
<name>Q54VF6_DICDI</name>
<proteinExistence type="predicted"/>
<dbReference type="AlphaFoldDB" id="Q54VF6"/>
<dbReference type="InParanoid" id="Q54VF6"/>
<gene>
    <name evidence="1" type="ORF">DDB_G0280361</name>
</gene>
<sequence length="76" mass="8955">MNNGAYISFMFNTRFGKLKKLYLQNTSRGVDGVHKNEGRLLTEQPLSHLDYNRSIIECVHESKERNESRKYCHFFG</sequence>
<organism evidence="1 2">
    <name type="scientific">Dictyostelium discoideum</name>
    <name type="common">Social amoeba</name>
    <dbReference type="NCBI Taxonomy" id="44689"/>
    <lineage>
        <taxon>Eukaryota</taxon>
        <taxon>Amoebozoa</taxon>
        <taxon>Evosea</taxon>
        <taxon>Eumycetozoa</taxon>
        <taxon>Dictyostelia</taxon>
        <taxon>Dictyosteliales</taxon>
        <taxon>Dictyosteliaceae</taxon>
        <taxon>Dictyostelium</taxon>
    </lineage>
</organism>
<dbReference type="HOGENOM" id="CLU_2659718_0_0_1"/>
<dbReference type="Proteomes" id="UP000002195">
    <property type="component" value="Unassembled WGS sequence"/>
</dbReference>
<evidence type="ECO:0000313" key="1">
    <source>
        <dbReference type="EMBL" id="EAL67407.1"/>
    </source>
</evidence>
<protein>
    <submittedName>
        <fullName evidence="1">Uncharacterized protein</fullName>
    </submittedName>
</protein>
<comment type="caution">
    <text evidence="1">The sequence shown here is derived from an EMBL/GenBank/DDBJ whole genome shotgun (WGS) entry which is preliminary data.</text>
</comment>
<evidence type="ECO:0000313" key="2">
    <source>
        <dbReference type="Proteomes" id="UP000002195"/>
    </source>
</evidence>
<reference evidence="1 2" key="1">
    <citation type="journal article" date="2005" name="Nature">
        <title>The genome of the social amoeba Dictyostelium discoideum.</title>
        <authorList>
            <consortium name="The Dictyostelium discoideum Sequencing Consortium"/>
            <person name="Eichinger L."/>
            <person name="Pachebat J.A."/>
            <person name="Glockner G."/>
            <person name="Rajandream M.A."/>
            <person name="Sucgang R."/>
            <person name="Berriman M."/>
            <person name="Song J."/>
            <person name="Olsen R."/>
            <person name="Szafranski K."/>
            <person name="Xu Q."/>
            <person name="Tunggal B."/>
            <person name="Kummerfeld S."/>
            <person name="Madera M."/>
            <person name="Konfortov B.A."/>
            <person name="Rivero F."/>
            <person name="Bankier A.T."/>
            <person name="Lehmann R."/>
            <person name="Hamlin N."/>
            <person name="Davies R."/>
            <person name="Gaudet P."/>
            <person name="Fey P."/>
            <person name="Pilcher K."/>
            <person name="Chen G."/>
            <person name="Saunders D."/>
            <person name="Sodergren E."/>
            <person name="Davis P."/>
            <person name="Kerhornou A."/>
            <person name="Nie X."/>
            <person name="Hall N."/>
            <person name="Anjard C."/>
            <person name="Hemphill L."/>
            <person name="Bason N."/>
            <person name="Farbrother P."/>
            <person name="Desany B."/>
            <person name="Just E."/>
            <person name="Morio T."/>
            <person name="Rost R."/>
            <person name="Churcher C."/>
            <person name="Cooper J."/>
            <person name="Haydock S."/>
            <person name="van Driessche N."/>
            <person name="Cronin A."/>
            <person name="Goodhead I."/>
            <person name="Muzny D."/>
            <person name="Mourier T."/>
            <person name="Pain A."/>
            <person name="Lu M."/>
            <person name="Harper D."/>
            <person name="Lindsay R."/>
            <person name="Hauser H."/>
            <person name="James K."/>
            <person name="Quiles M."/>
            <person name="Madan Babu M."/>
            <person name="Saito T."/>
            <person name="Buchrieser C."/>
            <person name="Wardroper A."/>
            <person name="Felder M."/>
            <person name="Thangavelu M."/>
            <person name="Johnson D."/>
            <person name="Knights A."/>
            <person name="Loulseged H."/>
            <person name="Mungall K."/>
            <person name="Oliver K."/>
            <person name="Price C."/>
            <person name="Quail M.A."/>
            <person name="Urushihara H."/>
            <person name="Hernandez J."/>
            <person name="Rabbinowitsch E."/>
            <person name="Steffen D."/>
            <person name="Sanders M."/>
            <person name="Ma J."/>
            <person name="Kohara Y."/>
            <person name="Sharp S."/>
            <person name="Simmonds M."/>
            <person name="Spiegler S."/>
            <person name="Tivey A."/>
            <person name="Sugano S."/>
            <person name="White B."/>
            <person name="Walker D."/>
            <person name="Woodward J."/>
            <person name="Winckler T."/>
            <person name="Tanaka Y."/>
            <person name="Shaulsky G."/>
            <person name="Schleicher M."/>
            <person name="Weinstock G."/>
            <person name="Rosenthal A."/>
            <person name="Cox E.C."/>
            <person name="Chisholm R.L."/>
            <person name="Gibbs R."/>
            <person name="Loomis W.F."/>
            <person name="Platzer M."/>
            <person name="Kay R.R."/>
            <person name="Williams J."/>
            <person name="Dear P.H."/>
            <person name="Noegel A.A."/>
            <person name="Barrell B."/>
            <person name="Kuspa A."/>
        </authorList>
    </citation>
    <scope>NUCLEOTIDE SEQUENCE [LARGE SCALE GENOMIC DNA]</scope>
    <source>
        <strain evidence="1 2">AX4</strain>
    </source>
</reference>